<proteinExistence type="predicted"/>
<sequence length="132" mass="15079">MQMRRKTRPCNISLSPLLWEAAGRTEEVCARRGTPASLFSHTAPAPTLLQIRGRSIHRSCNPLRHQETLMSEILLELFKDDTKLERRLEIRRKQLNSRGEVGRRGGALFLIRRLSAQALHNRPPHGQPAPMD</sequence>
<name>A0A834CRT2_ORYME</name>
<accession>A0A834CRT2</accession>
<evidence type="ECO:0000313" key="1">
    <source>
        <dbReference type="EMBL" id="KAF6731666.1"/>
    </source>
</evidence>
<comment type="caution">
    <text evidence="1">The sequence shown here is derived from an EMBL/GenBank/DDBJ whole genome shotgun (WGS) entry which is preliminary data.</text>
</comment>
<evidence type="ECO:0000313" key="2">
    <source>
        <dbReference type="Proteomes" id="UP000646548"/>
    </source>
</evidence>
<dbReference type="EMBL" id="WKFB01000208">
    <property type="protein sequence ID" value="KAF6731666.1"/>
    <property type="molecule type" value="Genomic_DNA"/>
</dbReference>
<dbReference type="AlphaFoldDB" id="A0A834CRT2"/>
<gene>
    <name evidence="1" type="ORF">FQA47_022685</name>
</gene>
<organism evidence="1 2">
    <name type="scientific">Oryzias melastigma</name>
    <name type="common">Marine medaka</name>
    <dbReference type="NCBI Taxonomy" id="30732"/>
    <lineage>
        <taxon>Eukaryota</taxon>
        <taxon>Metazoa</taxon>
        <taxon>Chordata</taxon>
        <taxon>Craniata</taxon>
        <taxon>Vertebrata</taxon>
        <taxon>Euteleostomi</taxon>
        <taxon>Actinopterygii</taxon>
        <taxon>Neopterygii</taxon>
        <taxon>Teleostei</taxon>
        <taxon>Neoteleostei</taxon>
        <taxon>Acanthomorphata</taxon>
        <taxon>Ovalentaria</taxon>
        <taxon>Atherinomorphae</taxon>
        <taxon>Beloniformes</taxon>
        <taxon>Adrianichthyidae</taxon>
        <taxon>Oryziinae</taxon>
        <taxon>Oryzias</taxon>
    </lineage>
</organism>
<dbReference type="Proteomes" id="UP000646548">
    <property type="component" value="Unassembled WGS sequence"/>
</dbReference>
<reference evidence="1" key="1">
    <citation type="journal article" name="BMC Genomics">
        <title>Long-read sequencing and de novo genome assembly of marine medaka (Oryzias melastigma).</title>
        <authorList>
            <person name="Liang P."/>
            <person name="Saqib H.S.A."/>
            <person name="Ni X."/>
            <person name="Shen Y."/>
        </authorList>
    </citation>
    <scope>NUCLEOTIDE SEQUENCE</scope>
    <source>
        <strain evidence="1">Bigg-433</strain>
    </source>
</reference>
<protein>
    <submittedName>
        <fullName evidence="1">Uncharacterized protein</fullName>
    </submittedName>
</protein>